<evidence type="ECO:0000256" key="15">
    <source>
        <dbReference type="HAMAP-Rule" id="MF_00104"/>
    </source>
</evidence>
<comment type="subcellular location">
    <subcellularLocation>
        <location evidence="2 15">Cytoplasm</location>
    </subcellularLocation>
</comment>
<dbReference type="GO" id="GO:0042802">
    <property type="term" value="F:identical protein binding"/>
    <property type="evidence" value="ECO:0007669"/>
    <property type="project" value="UniProtKB-ARBA"/>
</dbReference>
<dbReference type="GO" id="GO:0005737">
    <property type="term" value="C:cytoplasm"/>
    <property type="evidence" value="ECO:0007669"/>
    <property type="project" value="UniProtKB-SubCell"/>
</dbReference>
<evidence type="ECO:0000259" key="17">
    <source>
        <dbReference type="PROSITE" id="PS50142"/>
    </source>
</evidence>
<dbReference type="PROSITE" id="PS00517">
    <property type="entry name" value="RNASE_3_1"/>
    <property type="match status" value="1"/>
</dbReference>
<keyword evidence="12 15" id="KW-0378">Hydrolase</keyword>
<keyword evidence="5 15" id="KW-0963">Cytoplasm</keyword>
<evidence type="ECO:0000256" key="5">
    <source>
        <dbReference type="ARBA" id="ARBA00022490"/>
    </source>
</evidence>
<dbReference type="PROSITE" id="PS50137">
    <property type="entry name" value="DS_RBD"/>
    <property type="match status" value="1"/>
</dbReference>
<dbReference type="SUPFAM" id="SSF69065">
    <property type="entry name" value="RNase III domain-like"/>
    <property type="match status" value="1"/>
</dbReference>
<accession>A0A1W2B3A4</accession>
<evidence type="ECO:0000256" key="6">
    <source>
        <dbReference type="ARBA" id="ARBA00022552"/>
    </source>
</evidence>
<dbReference type="Gene3D" id="1.10.1520.10">
    <property type="entry name" value="Ribonuclease III domain"/>
    <property type="match status" value="1"/>
</dbReference>
<comment type="subunit">
    <text evidence="4 15">Homodimer.</text>
</comment>
<dbReference type="InterPro" id="IPR036389">
    <property type="entry name" value="RNase_III_sf"/>
</dbReference>
<evidence type="ECO:0000256" key="4">
    <source>
        <dbReference type="ARBA" id="ARBA00011738"/>
    </source>
</evidence>
<comment type="cofactor">
    <cofactor evidence="15">
        <name>Mg(2+)</name>
        <dbReference type="ChEBI" id="CHEBI:18420"/>
    </cofactor>
</comment>
<dbReference type="EC" id="3.1.26.3" evidence="15"/>
<dbReference type="GO" id="GO:0008033">
    <property type="term" value="P:tRNA processing"/>
    <property type="evidence" value="ECO:0007669"/>
    <property type="project" value="UniProtKB-KW"/>
</dbReference>
<dbReference type="CDD" id="cd10845">
    <property type="entry name" value="DSRM_RNAse_III_family"/>
    <property type="match status" value="1"/>
</dbReference>
<keyword evidence="13 15" id="KW-0460">Magnesium</keyword>
<feature type="active site" evidence="15">
    <location>
        <position position="62"/>
    </location>
</feature>
<keyword evidence="19" id="KW-1185">Reference proteome</keyword>
<dbReference type="PROSITE" id="PS50142">
    <property type="entry name" value="RNASE_3_2"/>
    <property type="match status" value="1"/>
</dbReference>
<keyword evidence="10 15" id="KW-0479">Metal-binding</keyword>
<keyword evidence="7 15" id="KW-0507">mRNA processing</keyword>
<proteinExistence type="inferred from homology"/>
<comment type="function">
    <text evidence="15">Digests double-stranded RNA. Involved in the processing of primary rRNA transcript to yield the immediate precursors to the large and small rRNAs (23S and 16S). Processes some mRNAs, and tRNAs when they are encoded in the rRNA operon. Processes pre-crRNA and tracrRNA of type II CRISPR loci if present in the organism.</text>
</comment>
<dbReference type="SMART" id="SM00535">
    <property type="entry name" value="RIBOc"/>
    <property type="match status" value="1"/>
</dbReference>
<dbReference type="GO" id="GO:0019843">
    <property type="term" value="F:rRNA binding"/>
    <property type="evidence" value="ECO:0007669"/>
    <property type="project" value="UniProtKB-KW"/>
</dbReference>
<dbReference type="InterPro" id="IPR000999">
    <property type="entry name" value="RNase_III_dom"/>
</dbReference>
<dbReference type="PANTHER" id="PTHR11207:SF0">
    <property type="entry name" value="RIBONUCLEASE 3"/>
    <property type="match status" value="1"/>
</dbReference>
<dbReference type="GO" id="GO:0004525">
    <property type="term" value="F:ribonuclease III activity"/>
    <property type="evidence" value="ECO:0007669"/>
    <property type="project" value="UniProtKB-UniRule"/>
</dbReference>
<dbReference type="GO" id="GO:0006397">
    <property type="term" value="P:mRNA processing"/>
    <property type="evidence" value="ECO:0007669"/>
    <property type="project" value="UniProtKB-UniRule"/>
</dbReference>
<comment type="catalytic activity">
    <reaction evidence="1 15">
        <text>Endonucleolytic cleavage to 5'-phosphomonoester.</text>
        <dbReference type="EC" id="3.1.26.3"/>
    </reaction>
</comment>
<evidence type="ECO:0000256" key="10">
    <source>
        <dbReference type="ARBA" id="ARBA00022723"/>
    </source>
</evidence>
<dbReference type="GO" id="GO:0006364">
    <property type="term" value="P:rRNA processing"/>
    <property type="evidence" value="ECO:0007669"/>
    <property type="project" value="UniProtKB-UniRule"/>
</dbReference>
<dbReference type="SMART" id="SM00358">
    <property type="entry name" value="DSRM"/>
    <property type="match status" value="1"/>
</dbReference>
<dbReference type="Pfam" id="PF00035">
    <property type="entry name" value="dsrm"/>
    <property type="match status" value="1"/>
</dbReference>
<feature type="binding site" evidence="15">
    <location>
        <position position="58"/>
    </location>
    <ligand>
        <name>Mg(2+)</name>
        <dbReference type="ChEBI" id="CHEBI:18420"/>
    </ligand>
</feature>
<keyword evidence="8 15" id="KW-0819">tRNA processing</keyword>
<dbReference type="EMBL" id="FWXI01000006">
    <property type="protein sequence ID" value="SMC67192.1"/>
    <property type="molecule type" value="Genomic_DNA"/>
</dbReference>
<keyword evidence="9 15" id="KW-0540">Nuclease</keyword>
<dbReference type="OrthoDB" id="9805026at2"/>
<reference evidence="18 19" key="1">
    <citation type="submission" date="2017-04" db="EMBL/GenBank/DDBJ databases">
        <authorList>
            <person name="Afonso C.L."/>
            <person name="Miller P.J."/>
            <person name="Scott M.A."/>
            <person name="Spackman E."/>
            <person name="Goraichik I."/>
            <person name="Dimitrov K.M."/>
            <person name="Suarez D.L."/>
            <person name="Swayne D.E."/>
        </authorList>
    </citation>
    <scope>NUCLEOTIDE SEQUENCE [LARGE SCALE GENOMIC DNA]</scope>
    <source>
        <strain evidence="18 19">DSM 5090</strain>
    </source>
</reference>
<dbReference type="GO" id="GO:0010468">
    <property type="term" value="P:regulation of gene expression"/>
    <property type="evidence" value="ECO:0007669"/>
    <property type="project" value="TreeGrafter"/>
</dbReference>
<feature type="binding site" evidence="15">
    <location>
        <position position="134"/>
    </location>
    <ligand>
        <name>Mg(2+)</name>
        <dbReference type="ChEBI" id="CHEBI:18420"/>
    </ligand>
</feature>
<gene>
    <name evidence="15" type="primary">rnc</name>
    <name evidence="18" type="ORF">SAMN04488500_106271</name>
</gene>
<evidence type="ECO:0000256" key="7">
    <source>
        <dbReference type="ARBA" id="ARBA00022664"/>
    </source>
</evidence>
<dbReference type="CDD" id="cd00593">
    <property type="entry name" value="RIBOc"/>
    <property type="match status" value="1"/>
</dbReference>
<feature type="domain" description="DRBM" evidence="16">
    <location>
        <begin position="172"/>
        <end position="241"/>
    </location>
</feature>
<evidence type="ECO:0000256" key="2">
    <source>
        <dbReference type="ARBA" id="ARBA00004496"/>
    </source>
</evidence>
<dbReference type="InterPro" id="IPR011907">
    <property type="entry name" value="RNase_III"/>
</dbReference>
<organism evidence="18 19">
    <name type="scientific">Sporomusa malonica</name>
    <dbReference type="NCBI Taxonomy" id="112901"/>
    <lineage>
        <taxon>Bacteria</taxon>
        <taxon>Bacillati</taxon>
        <taxon>Bacillota</taxon>
        <taxon>Negativicutes</taxon>
        <taxon>Selenomonadales</taxon>
        <taxon>Sporomusaceae</taxon>
        <taxon>Sporomusa</taxon>
    </lineage>
</organism>
<dbReference type="GO" id="GO:0046872">
    <property type="term" value="F:metal ion binding"/>
    <property type="evidence" value="ECO:0007669"/>
    <property type="project" value="UniProtKB-KW"/>
</dbReference>
<dbReference type="PANTHER" id="PTHR11207">
    <property type="entry name" value="RIBONUCLEASE III"/>
    <property type="match status" value="1"/>
</dbReference>
<dbReference type="NCBIfam" id="TIGR02191">
    <property type="entry name" value="RNaseIII"/>
    <property type="match status" value="1"/>
</dbReference>
<keyword evidence="15" id="KW-0699">rRNA-binding</keyword>
<evidence type="ECO:0000256" key="8">
    <source>
        <dbReference type="ARBA" id="ARBA00022694"/>
    </source>
</evidence>
<evidence type="ECO:0000256" key="1">
    <source>
        <dbReference type="ARBA" id="ARBA00000109"/>
    </source>
</evidence>
<dbReference type="RefSeq" id="WP_084575465.1">
    <property type="nucleotide sequence ID" value="NZ_CP155572.1"/>
</dbReference>
<dbReference type="SUPFAM" id="SSF54768">
    <property type="entry name" value="dsRNA-binding domain-like"/>
    <property type="match status" value="1"/>
</dbReference>
<name>A0A1W2B3A4_9FIRM</name>
<feature type="active site" evidence="15">
    <location>
        <position position="134"/>
    </location>
</feature>
<sequence>MKESKGLLDGTRLQALAELCRTLGVTFSDYKLLHQALIHTSYANETKGASVRHNERLEFLGDAVLDLIISSYLFSQCPHLPEGELTKARAQVVCEQTLAKRSLELGIGEYLLLGKGEALSGGRERISILADAFESIIGAVYLDAGFKSAAKYVLKQLKSELTLVESGDYFKDYKTWLQEIVQKNNDSKIAYEVISERGPDHDKSFEVAVLVNGERMGSGWGKSKKEAEQQAAKQALVKLGTITE</sequence>
<dbReference type="STRING" id="112901.SAMN04488500_106271"/>
<dbReference type="Pfam" id="PF14622">
    <property type="entry name" value="Ribonucleas_3_3"/>
    <property type="match status" value="1"/>
</dbReference>
<keyword evidence="14 15" id="KW-0694">RNA-binding</keyword>
<protein>
    <recommendedName>
        <fullName evidence="15">Ribonuclease 3</fullName>
        <ecNumber evidence="15">3.1.26.3</ecNumber>
    </recommendedName>
    <alternativeName>
        <fullName evidence="15">Ribonuclease III</fullName>
        <shortName evidence="15">RNase III</shortName>
    </alternativeName>
</protein>
<evidence type="ECO:0000256" key="3">
    <source>
        <dbReference type="ARBA" id="ARBA00010183"/>
    </source>
</evidence>
<keyword evidence="11 15" id="KW-0255">Endonuclease</keyword>
<evidence type="ECO:0000259" key="16">
    <source>
        <dbReference type="PROSITE" id="PS50137"/>
    </source>
</evidence>
<dbReference type="HAMAP" id="MF_00104">
    <property type="entry name" value="RNase_III"/>
    <property type="match status" value="1"/>
</dbReference>
<evidence type="ECO:0000256" key="13">
    <source>
        <dbReference type="ARBA" id="ARBA00022842"/>
    </source>
</evidence>
<dbReference type="Proteomes" id="UP000192738">
    <property type="component" value="Unassembled WGS sequence"/>
</dbReference>
<dbReference type="FunFam" id="3.30.160.20:FF:000003">
    <property type="entry name" value="Ribonuclease 3"/>
    <property type="match status" value="1"/>
</dbReference>
<keyword evidence="6 15" id="KW-0698">rRNA processing</keyword>
<dbReference type="InterPro" id="IPR014720">
    <property type="entry name" value="dsRBD_dom"/>
</dbReference>
<feature type="binding site" evidence="15">
    <location>
        <position position="131"/>
    </location>
    <ligand>
        <name>Mg(2+)</name>
        <dbReference type="ChEBI" id="CHEBI:18420"/>
    </ligand>
</feature>
<evidence type="ECO:0000256" key="12">
    <source>
        <dbReference type="ARBA" id="ARBA00022801"/>
    </source>
</evidence>
<dbReference type="FunFam" id="1.10.1520.10:FF:000001">
    <property type="entry name" value="Ribonuclease 3"/>
    <property type="match status" value="1"/>
</dbReference>
<dbReference type="GO" id="GO:0003725">
    <property type="term" value="F:double-stranded RNA binding"/>
    <property type="evidence" value="ECO:0007669"/>
    <property type="project" value="TreeGrafter"/>
</dbReference>
<evidence type="ECO:0000313" key="19">
    <source>
        <dbReference type="Proteomes" id="UP000192738"/>
    </source>
</evidence>
<evidence type="ECO:0000256" key="14">
    <source>
        <dbReference type="ARBA" id="ARBA00022884"/>
    </source>
</evidence>
<dbReference type="Gene3D" id="3.30.160.20">
    <property type="match status" value="1"/>
</dbReference>
<dbReference type="AlphaFoldDB" id="A0A1W2B3A4"/>
<evidence type="ECO:0000256" key="11">
    <source>
        <dbReference type="ARBA" id="ARBA00022759"/>
    </source>
</evidence>
<evidence type="ECO:0000256" key="9">
    <source>
        <dbReference type="ARBA" id="ARBA00022722"/>
    </source>
</evidence>
<feature type="domain" description="RNase III" evidence="17">
    <location>
        <begin position="16"/>
        <end position="145"/>
    </location>
</feature>
<comment type="similarity">
    <text evidence="3">Belongs to the ribonuclease III family.</text>
</comment>
<evidence type="ECO:0000313" key="18">
    <source>
        <dbReference type="EMBL" id="SMC67192.1"/>
    </source>
</evidence>